<feature type="transmembrane region" description="Helical" evidence="7">
    <location>
        <begin position="236"/>
        <end position="257"/>
    </location>
</feature>
<feature type="transmembrane region" description="Helical" evidence="7">
    <location>
        <begin position="104"/>
        <end position="129"/>
    </location>
</feature>
<feature type="domain" description="ABC transmembrane type-1" evidence="8">
    <location>
        <begin position="67"/>
        <end position="257"/>
    </location>
</feature>
<keyword evidence="4 7" id="KW-0812">Transmembrane</keyword>
<accession>A0ABZ0PJU4</accession>
<keyword evidence="3" id="KW-1003">Cell membrane</keyword>
<evidence type="ECO:0000256" key="5">
    <source>
        <dbReference type="ARBA" id="ARBA00022989"/>
    </source>
</evidence>
<dbReference type="SUPFAM" id="SSF161098">
    <property type="entry name" value="MetI-like"/>
    <property type="match status" value="1"/>
</dbReference>
<evidence type="ECO:0000259" key="8">
    <source>
        <dbReference type="PROSITE" id="PS50928"/>
    </source>
</evidence>
<dbReference type="RefSeq" id="WP_318649976.1">
    <property type="nucleotide sequence ID" value="NZ_CP137852.1"/>
</dbReference>
<evidence type="ECO:0000256" key="1">
    <source>
        <dbReference type="ARBA" id="ARBA00004651"/>
    </source>
</evidence>
<dbReference type="InterPro" id="IPR000515">
    <property type="entry name" value="MetI-like"/>
</dbReference>
<dbReference type="Pfam" id="PF00528">
    <property type="entry name" value="BPD_transp_1"/>
    <property type="match status" value="1"/>
</dbReference>
<feature type="transmembrane region" description="Helical" evidence="7">
    <location>
        <begin position="135"/>
        <end position="156"/>
    </location>
</feature>
<keyword evidence="5 7" id="KW-1133">Transmembrane helix</keyword>
<evidence type="ECO:0000313" key="9">
    <source>
        <dbReference type="EMBL" id="WPB85999.1"/>
    </source>
</evidence>
<evidence type="ECO:0000256" key="4">
    <source>
        <dbReference type="ARBA" id="ARBA00022692"/>
    </source>
</evidence>
<gene>
    <name evidence="9" type="ORF">R9Z33_03820</name>
</gene>
<dbReference type="PANTHER" id="PTHR43744">
    <property type="entry name" value="ABC TRANSPORTER PERMEASE PROTEIN MG189-RELATED-RELATED"/>
    <property type="match status" value="1"/>
</dbReference>
<sequence length="271" mass="29477">MVRRALTHLVLLAGAVAMLAPFVIMLSISLKPPGEVFSPQFALLPTQWHAVENYTAAFTKVPLARFMANGLFVTLCIFAAQAITALPMAYALAKLRWRGREAAFALVVLALLIPPQVPAIPLYIGLWQLGLLNTYAAIILPSTISVFGIFLMRQFFRTVPDDLIAAARMDGLSEWAIVWRIMLPTAAPAIAAFACLSFIWNWNEFFWPLIAVQEEHLMTPPLGIAFFSNAEAGTSFGPLMAAATVVTAPLALAFLLAQRAFISGVTMTGVK</sequence>
<comment type="similarity">
    <text evidence="7">Belongs to the binding-protein-dependent transport system permease family.</text>
</comment>
<evidence type="ECO:0000256" key="6">
    <source>
        <dbReference type="ARBA" id="ARBA00023136"/>
    </source>
</evidence>
<feature type="transmembrane region" description="Helical" evidence="7">
    <location>
        <begin position="177"/>
        <end position="200"/>
    </location>
</feature>
<dbReference type="EMBL" id="CP137852">
    <property type="protein sequence ID" value="WPB85999.1"/>
    <property type="molecule type" value="Genomic_DNA"/>
</dbReference>
<dbReference type="Gene3D" id="1.10.3720.10">
    <property type="entry name" value="MetI-like"/>
    <property type="match status" value="1"/>
</dbReference>
<feature type="transmembrane region" description="Helical" evidence="7">
    <location>
        <begin position="71"/>
        <end position="92"/>
    </location>
</feature>
<keyword evidence="2 7" id="KW-0813">Transport</keyword>
<organism evidence="9 10">
    <name type="scientific">Sediminicoccus rosea</name>
    <dbReference type="NCBI Taxonomy" id="1225128"/>
    <lineage>
        <taxon>Bacteria</taxon>
        <taxon>Pseudomonadati</taxon>
        <taxon>Pseudomonadota</taxon>
        <taxon>Alphaproteobacteria</taxon>
        <taxon>Acetobacterales</taxon>
        <taxon>Roseomonadaceae</taxon>
        <taxon>Sediminicoccus</taxon>
    </lineage>
</organism>
<keyword evidence="6 7" id="KW-0472">Membrane</keyword>
<dbReference type="PANTHER" id="PTHR43744:SF12">
    <property type="entry name" value="ABC TRANSPORTER PERMEASE PROTEIN MG189-RELATED"/>
    <property type="match status" value="1"/>
</dbReference>
<evidence type="ECO:0000256" key="7">
    <source>
        <dbReference type="RuleBase" id="RU363032"/>
    </source>
</evidence>
<protein>
    <submittedName>
        <fullName evidence="9">Carbohydrate ABC transporter permease</fullName>
    </submittedName>
</protein>
<feature type="transmembrane region" description="Helical" evidence="7">
    <location>
        <begin position="9"/>
        <end position="30"/>
    </location>
</feature>
<dbReference type="Proteomes" id="UP001305521">
    <property type="component" value="Chromosome"/>
</dbReference>
<dbReference type="CDD" id="cd06261">
    <property type="entry name" value="TM_PBP2"/>
    <property type="match status" value="1"/>
</dbReference>
<dbReference type="PROSITE" id="PS50928">
    <property type="entry name" value="ABC_TM1"/>
    <property type="match status" value="1"/>
</dbReference>
<reference evidence="9 10" key="1">
    <citation type="submission" date="2023-11" db="EMBL/GenBank/DDBJ databases">
        <title>Arctic aerobic anoxygenic photoheterotroph Sediminicoccus rosea KRV36 adapts its photosynthesis to long days of polar summer.</title>
        <authorList>
            <person name="Tomasch J."/>
            <person name="Kopejtka K."/>
            <person name="Bily T."/>
            <person name="Gardiner A.T."/>
            <person name="Gardian Z."/>
            <person name="Shivaramu S."/>
            <person name="Koblizek M."/>
            <person name="Engelhardt F."/>
            <person name="Kaftan D."/>
        </authorList>
    </citation>
    <scope>NUCLEOTIDE SEQUENCE [LARGE SCALE GENOMIC DNA]</scope>
    <source>
        <strain evidence="9 10">R-30</strain>
    </source>
</reference>
<evidence type="ECO:0000256" key="2">
    <source>
        <dbReference type="ARBA" id="ARBA00022448"/>
    </source>
</evidence>
<name>A0ABZ0PJU4_9PROT</name>
<proteinExistence type="inferred from homology"/>
<keyword evidence="10" id="KW-1185">Reference proteome</keyword>
<evidence type="ECO:0000313" key="10">
    <source>
        <dbReference type="Proteomes" id="UP001305521"/>
    </source>
</evidence>
<dbReference type="InterPro" id="IPR035906">
    <property type="entry name" value="MetI-like_sf"/>
</dbReference>
<comment type="subcellular location">
    <subcellularLocation>
        <location evidence="1 7">Cell membrane</location>
        <topology evidence="1 7">Multi-pass membrane protein</topology>
    </subcellularLocation>
</comment>
<evidence type="ECO:0000256" key="3">
    <source>
        <dbReference type="ARBA" id="ARBA00022475"/>
    </source>
</evidence>